<name>A0ABV0YJL7_9TELE</name>
<evidence type="ECO:0000313" key="2">
    <source>
        <dbReference type="Proteomes" id="UP001469553"/>
    </source>
</evidence>
<proteinExistence type="predicted"/>
<gene>
    <name evidence="1" type="ORF">AMECASPLE_038421</name>
</gene>
<accession>A0ABV0YJL7</accession>
<reference evidence="1 2" key="1">
    <citation type="submission" date="2021-06" db="EMBL/GenBank/DDBJ databases">
        <authorList>
            <person name="Palmer J.M."/>
        </authorList>
    </citation>
    <scope>NUCLEOTIDE SEQUENCE [LARGE SCALE GENOMIC DNA]</scope>
    <source>
        <strain evidence="1 2">AS_MEX2019</strain>
        <tissue evidence="1">Muscle</tissue>
    </source>
</reference>
<keyword evidence="2" id="KW-1185">Reference proteome</keyword>
<protein>
    <submittedName>
        <fullName evidence="1">Uncharacterized protein</fullName>
    </submittedName>
</protein>
<sequence>RQVGSESPCREKLEKTIILYTKVLLDFLECHPCAFIPLIQRSLEFAVTYVFTPVGEGVTFERFIVQCMNLIKMIVKNDTYKPTKNIDDVSKNSVTFVQPNSIQRLKLVVPCWVYHIRCQFYKLLRGEPKAFPGQLRDIVPPACPGPSPGPPPGGMCLTPPEESVQKASGIDARAISTGSSRCVGAGALLRAPPGWPSSSPSPISKGVPGHPTEEAHFSRLYLGSRSFGHDPKFIAIGKGRNVDRLVNRELRFSAQLSSPQRTGTVPPLLRQLHRSVCRSPTPFFPHS</sequence>
<feature type="non-terminal residue" evidence="1">
    <location>
        <position position="1"/>
    </location>
</feature>
<dbReference type="EMBL" id="JAHRIP010035285">
    <property type="protein sequence ID" value="MEQ2293921.1"/>
    <property type="molecule type" value="Genomic_DNA"/>
</dbReference>
<organism evidence="1 2">
    <name type="scientific">Ameca splendens</name>
    <dbReference type="NCBI Taxonomy" id="208324"/>
    <lineage>
        <taxon>Eukaryota</taxon>
        <taxon>Metazoa</taxon>
        <taxon>Chordata</taxon>
        <taxon>Craniata</taxon>
        <taxon>Vertebrata</taxon>
        <taxon>Euteleostomi</taxon>
        <taxon>Actinopterygii</taxon>
        <taxon>Neopterygii</taxon>
        <taxon>Teleostei</taxon>
        <taxon>Neoteleostei</taxon>
        <taxon>Acanthomorphata</taxon>
        <taxon>Ovalentaria</taxon>
        <taxon>Atherinomorphae</taxon>
        <taxon>Cyprinodontiformes</taxon>
        <taxon>Goodeidae</taxon>
        <taxon>Ameca</taxon>
    </lineage>
</organism>
<dbReference type="Proteomes" id="UP001469553">
    <property type="component" value="Unassembled WGS sequence"/>
</dbReference>
<evidence type="ECO:0000313" key="1">
    <source>
        <dbReference type="EMBL" id="MEQ2293921.1"/>
    </source>
</evidence>
<comment type="caution">
    <text evidence="1">The sequence shown here is derived from an EMBL/GenBank/DDBJ whole genome shotgun (WGS) entry which is preliminary data.</text>
</comment>